<feature type="compositionally biased region" description="Basic residues" evidence="1">
    <location>
        <begin position="112"/>
        <end position="122"/>
    </location>
</feature>
<keyword evidence="3" id="KW-1185">Reference proteome</keyword>
<organism evidence="2 3">
    <name type="scientific">Sphingomonas sabuli</name>
    <dbReference type="NCBI Taxonomy" id="2764186"/>
    <lineage>
        <taxon>Bacteria</taxon>
        <taxon>Pseudomonadati</taxon>
        <taxon>Pseudomonadota</taxon>
        <taxon>Alphaproteobacteria</taxon>
        <taxon>Sphingomonadales</taxon>
        <taxon>Sphingomonadaceae</taxon>
        <taxon>Sphingomonas</taxon>
    </lineage>
</organism>
<gene>
    <name evidence="2" type="ORF">H8M03_04390</name>
</gene>
<name>A0A7G9L4M3_9SPHN</name>
<dbReference type="EMBL" id="CP060697">
    <property type="protein sequence ID" value="QNM83572.1"/>
    <property type="molecule type" value="Genomic_DNA"/>
</dbReference>
<dbReference type="AlphaFoldDB" id="A0A7G9L4M3"/>
<evidence type="ECO:0000313" key="2">
    <source>
        <dbReference type="EMBL" id="QNM83572.1"/>
    </source>
</evidence>
<accession>A0A7G9L4M3</accession>
<evidence type="ECO:0000256" key="1">
    <source>
        <dbReference type="SAM" id="MobiDB-lite"/>
    </source>
</evidence>
<dbReference type="KEGG" id="ssau:H8M03_04390"/>
<dbReference type="Proteomes" id="UP000515861">
    <property type="component" value="Chromosome"/>
</dbReference>
<feature type="compositionally biased region" description="Basic and acidic residues" evidence="1">
    <location>
        <begin position="93"/>
        <end position="107"/>
    </location>
</feature>
<feature type="region of interest" description="Disordered" evidence="1">
    <location>
        <begin position="92"/>
        <end position="122"/>
    </location>
</feature>
<reference evidence="2 3" key="1">
    <citation type="submission" date="2020-08" db="EMBL/GenBank/DDBJ databases">
        <title>Sphingomonas sp. sand1-3 16S ribosomal RNA gene Genome sequencing and assembly.</title>
        <authorList>
            <person name="Kang M."/>
        </authorList>
    </citation>
    <scope>NUCLEOTIDE SEQUENCE [LARGE SCALE GENOMIC DNA]</scope>
    <source>
        <strain evidence="3">sand1-3</strain>
    </source>
</reference>
<sequence>MIDTPEVRAARQRADTAQHRMVGLLQELQQRVAPKTLARDAWDNAKSRGADLAEEAVDAVRARPLAATGAAAALGLFLAREPLMDLASKLWNRGKDKDNTPDTDRHQPNTSRARRARQNVED</sequence>
<protein>
    <recommendedName>
        <fullName evidence="4">DUF3618 domain-containing protein</fullName>
    </recommendedName>
</protein>
<evidence type="ECO:0000313" key="3">
    <source>
        <dbReference type="Proteomes" id="UP000515861"/>
    </source>
</evidence>
<evidence type="ECO:0008006" key="4">
    <source>
        <dbReference type="Google" id="ProtNLM"/>
    </source>
</evidence>
<proteinExistence type="predicted"/>
<dbReference type="RefSeq" id="WP_187480527.1">
    <property type="nucleotide sequence ID" value="NZ_CP060697.1"/>
</dbReference>